<dbReference type="SUPFAM" id="SSF143430">
    <property type="entry name" value="TTP0101/SSO1404-like"/>
    <property type="match status" value="1"/>
</dbReference>
<organism evidence="10 11">
    <name type="scientific">Symbiodinium pilosum</name>
    <name type="common">Dinoflagellate</name>
    <dbReference type="NCBI Taxonomy" id="2952"/>
    <lineage>
        <taxon>Eukaryota</taxon>
        <taxon>Sar</taxon>
        <taxon>Alveolata</taxon>
        <taxon>Dinophyceae</taxon>
        <taxon>Suessiales</taxon>
        <taxon>Symbiodiniaceae</taxon>
        <taxon>Symbiodinium</taxon>
    </lineage>
</organism>
<keyword evidence="6" id="KW-0460">Magnesium</keyword>
<keyword evidence="8" id="KW-0238">DNA-binding</keyword>
<dbReference type="PANTHER" id="PTHR34353:SF2">
    <property type="entry name" value="CRISPR-ASSOCIATED ENDONUCLEASE CAS1 1"/>
    <property type="match status" value="1"/>
</dbReference>
<keyword evidence="11" id="KW-1185">Reference proteome</keyword>
<evidence type="ECO:0000313" key="10">
    <source>
        <dbReference type="EMBL" id="CAE7439459.1"/>
    </source>
</evidence>
<dbReference type="OrthoDB" id="10267065at2759"/>
<dbReference type="InterPro" id="IPR042206">
    <property type="entry name" value="CRISPR-assoc_Cas1_C"/>
</dbReference>
<dbReference type="NCBIfam" id="TIGR00287">
    <property type="entry name" value="cas1"/>
    <property type="match status" value="1"/>
</dbReference>
<dbReference type="HAMAP" id="MF_01470">
    <property type="entry name" value="Cas1"/>
    <property type="match status" value="1"/>
</dbReference>
<evidence type="ECO:0000313" key="11">
    <source>
        <dbReference type="Proteomes" id="UP000649617"/>
    </source>
</evidence>
<proteinExistence type="inferred from homology"/>
<keyword evidence="4" id="KW-0255">Endonuclease</keyword>
<evidence type="ECO:0000256" key="4">
    <source>
        <dbReference type="ARBA" id="ARBA00022759"/>
    </source>
</evidence>
<dbReference type="NCBIfam" id="TIGR03639">
    <property type="entry name" value="cas1_NMENI"/>
    <property type="match status" value="1"/>
</dbReference>
<sequence>MCSPADAAVIKRTLEISRYAAHLAVRNQQLLLKRDGQVVGHAPCEDLGVVMVDHPQATYSHHALVSLAEAGAAVVLCGRDHLPAALVLPLAQHSQLVSRMADQIAASRPLKKRLWKQLVVAKIQAQARNVDPRLPAQKKLLALADEVRSGDPTNVEAHAAKVYWRNWLATADTLEADTEPFRRDANAGGLNAFLNYGYAILRAAIGRTIVAAGLQPGLGLHHVGRGNAFCLADDLIEPFRPLVDERVREMHRQGYVTLEQPAKAELLGVLTTPMQIGGKPQTGPLMVMLHRVAASLAGCYAGEERRLAIPLPEPNMRITGYRLMWVLAMFDLPTDTRDARRNYTLFRKQLISNGFQQMQYSVYARPCPSRENAEVHLARIEAHLPPAGEVRVLAITDKQFERMQIFWGRKRRAIEQPPHQLELF</sequence>
<keyword evidence="9" id="KW-0464">Manganese</keyword>
<keyword evidence="5" id="KW-0378">Hydrolase</keyword>
<dbReference type="Pfam" id="PF09827">
    <property type="entry name" value="CRISPR_Cas2"/>
    <property type="match status" value="1"/>
</dbReference>
<evidence type="ECO:0000256" key="9">
    <source>
        <dbReference type="ARBA" id="ARBA00023211"/>
    </source>
</evidence>
<evidence type="ECO:0000256" key="3">
    <source>
        <dbReference type="ARBA" id="ARBA00022723"/>
    </source>
</evidence>
<protein>
    <submittedName>
        <fullName evidence="10">Cas1 protein</fullName>
    </submittedName>
</protein>
<accession>A0A812RH80</accession>
<dbReference type="InterPro" id="IPR050646">
    <property type="entry name" value="Cas1"/>
</dbReference>
<comment type="caution">
    <text evidence="10">The sequence shown here is derived from an EMBL/GenBank/DDBJ whole genome shotgun (WGS) entry which is preliminary data.</text>
</comment>
<dbReference type="GO" id="GO:0043571">
    <property type="term" value="P:maintenance of CRISPR repeat elements"/>
    <property type="evidence" value="ECO:0007669"/>
    <property type="project" value="InterPro"/>
</dbReference>
<keyword evidence="7" id="KW-0051">Antiviral defense</keyword>
<comment type="cofactor">
    <cofactor evidence="1">
        <name>Mg(2+)</name>
        <dbReference type="ChEBI" id="CHEBI:18420"/>
    </cofactor>
</comment>
<evidence type="ECO:0000256" key="8">
    <source>
        <dbReference type="ARBA" id="ARBA00023125"/>
    </source>
</evidence>
<dbReference type="GO" id="GO:0003677">
    <property type="term" value="F:DNA binding"/>
    <property type="evidence" value="ECO:0007669"/>
    <property type="project" value="UniProtKB-KW"/>
</dbReference>
<evidence type="ECO:0000256" key="7">
    <source>
        <dbReference type="ARBA" id="ARBA00023118"/>
    </source>
</evidence>
<dbReference type="Pfam" id="PF01867">
    <property type="entry name" value="Cas_Cas1"/>
    <property type="match status" value="1"/>
</dbReference>
<evidence type="ECO:0000256" key="2">
    <source>
        <dbReference type="ARBA" id="ARBA00022722"/>
    </source>
</evidence>
<dbReference type="InterPro" id="IPR002729">
    <property type="entry name" value="CRISPR-assoc_Cas1"/>
</dbReference>
<dbReference type="NCBIfam" id="TIGR01573">
    <property type="entry name" value="cas2"/>
    <property type="match status" value="1"/>
</dbReference>
<dbReference type="GO" id="GO:0051607">
    <property type="term" value="P:defense response to virus"/>
    <property type="evidence" value="ECO:0007669"/>
    <property type="project" value="UniProtKB-KW"/>
</dbReference>
<evidence type="ECO:0000256" key="1">
    <source>
        <dbReference type="ARBA" id="ARBA00001946"/>
    </source>
</evidence>
<keyword evidence="2" id="KW-0540">Nuclease</keyword>
<dbReference type="GO" id="GO:0016787">
    <property type="term" value="F:hydrolase activity"/>
    <property type="evidence" value="ECO:0007669"/>
    <property type="project" value="UniProtKB-KW"/>
</dbReference>
<dbReference type="InterPro" id="IPR021127">
    <property type="entry name" value="CRISPR_associated_Cas2"/>
</dbReference>
<reference evidence="10" key="1">
    <citation type="submission" date="2021-02" db="EMBL/GenBank/DDBJ databases">
        <authorList>
            <person name="Dougan E. K."/>
            <person name="Rhodes N."/>
            <person name="Thang M."/>
            <person name="Chan C."/>
        </authorList>
    </citation>
    <scope>NUCLEOTIDE SEQUENCE</scope>
</reference>
<dbReference type="PANTHER" id="PTHR34353">
    <property type="entry name" value="CRISPR-ASSOCIATED ENDONUCLEASE CAS1 1"/>
    <property type="match status" value="1"/>
</dbReference>
<name>A0A812RH80_SYMPI</name>
<dbReference type="GO" id="GO:0004520">
    <property type="term" value="F:DNA endonuclease activity"/>
    <property type="evidence" value="ECO:0007669"/>
    <property type="project" value="InterPro"/>
</dbReference>
<evidence type="ECO:0000256" key="6">
    <source>
        <dbReference type="ARBA" id="ARBA00022842"/>
    </source>
</evidence>
<dbReference type="InterPro" id="IPR019199">
    <property type="entry name" value="Virulence_VapD/CRISPR_Cas2"/>
</dbReference>
<keyword evidence="3" id="KW-0479">Metal-binding</keyword>
<dbReference type="EMBL" id="CAJNIZ010020362">
    <property type="protein sequence ID" value="CAE7439459.1"/>
    <property type="molecule type" value="Genomic_DNA"/>
</dbReference>
<dbReference type="Gene3D" id="1.20.120.920">
    <property type="entry name" value="CRISPR-associated endonuclease Cas1, C-terminal domain"/>
    <property type="match status" value="1"/>
</dbReference>
<dbReference type="GO" id="GO:0046872">
    <property type="term" value="F:metal ion binding"/>
    <property type="evidence" value="ECO:0007669"/>
    <property type="project" value="UniProtKB-KW"/>
</dbReference>
<dbReference type="AlphaFoldDB" id="A0A812RH80"/>
<dbReference type="HAMAP" id="MF_01471">
    <property type="entry name" value="Cas2"/>
    <property type="match status" value="1"/>
</dbReference>
<dbReference type="GO" id="GO:0004521">
    <property type="term" value="F:RNA endonuclease activity"/>
    <property type="evidence" value="ECO:0007669"/>
    <property type="project" value="InterPro"/>
</dbReference>
<evidence type="ECO:0000256" key="5">
    <source>
        <dbReference type="ARBA" id="ARBA00022801"/>
    </source>
</evidence>
<dbReference type="Proteomes" id="UP000649617">
    <property type="component" value="Unassembled WGS sequence"/>
</dbReference>
<dbReference type="InterPro" id="IPR019855">
    <property type="entry name" value="CRISPR-assoc_Cas1_NMENI"/>
</dbReference>
<gene>
    <name evidence="10" type="primary">cas1</name>
    <name evidence="10" type="ORF">SPIL2461_LOCUS10717</name>
</gene>